<comment type="caution">
    <text evidence="2">The sequence shown here is derived from an EMBL/GenBank/DDBJ whole genome shotgun (WGS) entry which is preliminary data.</text>
</comment>
<evidence type="ECO:0000313" key="2">
    <source>
        <dbReference type="EMBL" id="MBC2845956.1"/>
    </source>
</evidence>
<evidence type="ECO:0000313" key="3">
    <source>
        <dbReference type="Proteomes" id="UP000533900"/>
    </source>
</evidence>
<evidence type="ECO:0000256" key="1">
    <source>
        <dbReference type="SAM" id="Phobius"/>
    </source>
</evidence>
<keyword evidence="1" id="KW-1133">Transmembrane helix</keyword>
<keyword evidence="1" id="KW-0472">Membrane</keyword>
<accession>A0A842IW54</accession>
<reference evidence="2" key="1">
    <citation type="submission" date="2020-08" db="EMBL/GenBank/DDBJ databases">
        <title>Winogradskyella ouciana sp. nov., isolated from the hadal seawater of the Mariana Trench.</title>
        <authorList>
            <person name="He X."/>
        </authorList>
    </citation>
    <scope>NUCLEOTIDE SEQUENCE [LARGE SCALE GENOMIC DNA]</scope>
    <source>
        <strain evidence="2">KCTC 52348</strain>
    </source>
</reference>
<dbReference type="AlphaFoldDB" id="A0A842IW54"/>
<proteinExistence type="predicted"/>
<gene>
    <name evidence="2" type="ORF">H7F21_12695</name>
</gene>
<name>A0A842IW54_9FLAO</name>
<dbReference type="Proteomes" id="UP000533900">
    <property type="component" value="Unassembled WGS sequence"/>
</dbReference>
<keyword evidence="1" id="KW-0812">Transmembrane</keyword>
<dbReference type="RefSeq" id="WP_185789680.1">
    <property type="nucleotide sequence ID" value="NZ_JACLCP010000004.1"/>
</dbReference>
<feature type="transmembrane region" description="Helical" evidence="1">
    <location>
        <begin position="47"/>
        <end position="65"/>
    </location>
</feature>
<dbReference type="EMBL" id="JACLCP010000004">
    <property type="protein sequence ID" value="MBC2845956.1"/>
    <property type="molecule type" value="Genomic_DNA"/>
</dbReference>
<feature type="transmembrane region" description="Helical" evidence="1">
    <location>
        <begin position="12"/>
        <end position="35"/>
    </location>
</feature>
<organism evidence="2 3">
    <name type="scientific">Winogradskyella flava</name>
    <dbReference type="NCBI Taxonomy" id="1884876"/>
    <lineage>
        <taxon>Bacteria</taxon>
        <taxon>Pseudomonadati</taxon>
        <taxon>Bacteroidota</taxon>
        <taxon>Flavobacteriia</taxon>
        <taxon>Flavobacteriales</taxon>
        <taxon>Flavobacteriaceae</taxon>
        <taxon>Winogradskyella</taxon>
    </lineage>
</organism>
<sequence length="169" mass="19158">MRIFKEEQRFNQIWLILVIATSVLAAIGIIISAYVEDHNSFSAIEQVAIIGLLVFASGFIFLFKLNTRIDENGISYKFFPFHWSCRQIQWNEINNAYVRTYDAIGEYGGWGLKGGKLWNTSKGKVINVSGTIGIQLELKNGKKLLIGTQKKEDAEKVLATYKTKIDYNA</sequence>
<protein>
    <submittedName>
        <fullName evidence="2">Uncharacterized protein</fullName>
    </submittedName>
</protein>
<keyword evidence="3" id="KW-1185">Reference proteome</keyword>